<feature type="domain" description="Glycerol-3-phosphate dehydrogenase NAD-dependent N-terminal" evidence="2">
    <location>
        <begin position="42"/>
        <end position="124"/>
    </location>
</feature>
<protein>
    <submittedName>
        <fullName evidence="4">Glycerol-3-phosphate dehydrogenase</fullName>
        <ecNumber evidence="4">1.1.1.94</ecNumber>
    </submittedName>
</protein>
<dbReference type="Gene3D" id="1.10.1040.10">
    <property type="entry name" value="N-(1-d-carboxylethyl)-l-norvaline Dehydrogenase, domain 2"/>
    <property type="match status" value="1"/>
</dbReference>
<dbReference type="PANTHER" id="PTHR11728:SF1">
    <property type="entry name" value="GLYCEROL-3-PHOSPHATE DEHYDROGENASE [NAD(+)] 2, CHLOROPLASTIC"/>
    <property type="match status" value="1"/>
</dbReference>
<dbReference type="InterPro" id="IPR011128">
    <property type="entry name" value="G3P_DH_NAD-dep_N"/>
</dbReference>
<evidence type="ECO:0000313" key="4">
    <source>
        <dbReference type="EMBL" id="OIR19742.1"/>
    </source>
</evidence>
<dbReference type="AlphaFoldDB" id="A0A1J5U643"/>
<evidence type="ECO:0000259" key="2">
    <source>
        <dbReference type="Pfam" id="PF01210"/>
    </source>
</evidence>
<dbReference type="GO" id="GO:0005829">
    <property type="term" value="C:cytosol"/>
    <property type="evidence" value="ECO:0007669"/>
    <property type="project" value="TreeGrafter"/>
</dbReference>
<dbReference type="InterPro" id="IPR036291">
    <property type="entry name" value="NAD(P)-bd_dom_sf"/>
</dbReference>
<dbReference type="GO" id="GO:0005975">
    <property type="term" value="P:carbohydrate metabolic process"/>
    <property type="evidence" value="ECO:0007669"/>
    <property type="project" value="InterPro"/>
</dbReference>
<sequence length="304" mass="33521">MRQRVLILGYGKMGHAMESLVADRHDVRIWNLSTVVKGSHATLEEEVAEAQVILFCLPVNPHHEIASRIAPYLAQGSLCLTIAKGLDESGRTAAQIFERVLTGGRHYGVVYGPMISAEITAGRHAFADVVLSDMGDFDVIQSLFHGGKLVCQQASDMHGRSWSVILKNVYAIMFGVSDELKLGNNMRGHLMVAAISELSGIVQSFGGQAHTPYSYAGLGDLLTTATSEDSHHHALGRQLVRGEWSDISGEGVHTLQMVEKFHPFEWRAYPLFSLAHDIVTQPATLRERVEDYLKQLREMESCAI</sequence>
<evidence type="ECO:0000256" key="1">
    <source>
        <dbReference type="ARBA" id="ARBA00023002"/>
    </source>
</evidence>
<name>A0A1J5U643_9ZZZZ</name>
<gene>
    <name evidence="4" type="primary">gpsA_2</name>
    <name evidence="4" type="ORF">GALL_06260</name>
</gene>
<comment type="caution">
    <text evidence="4">The sequence shown here is derived from an EMBL/GenBank/DDBJ whole genome shotgun (WGS) entry which is preliminary data.</text>
</comment>
<reference evidence="4" key="1">
    <citation type="submission" date="2016-10" db="EMBL/GenBank/DDBJ databases">
        <title>Sequence of Gallionella enrichment culture.</title>
        <authorList>
            <person name="Poehlein A."/>
            <person name="Muehling M."/>
            <person name="Daniel R."/>
        </authorList>
    </citation>
    <scope>NUCLEOTIDE SEQUENCE</scope>
</reference>
<dbReference type="GO" id="GO:0051287">
    <property type="term" value="F:NAD binding"/>
    <property type="evidence" value="ECO:0007669"/>
    <property type="project" value="InterPro"/>
</dbReference>
<dbReference type="InterPro" id="IPR013328">
    <property type="entry name" value="6PGD_dom2"/>
</dbReference>
<organism evidence="4">
    <name type="scientific">mine drainage metagenome</name>
    <dbReference type="NCBI Taxonomy" id="410659"/>
    <lineage>
        <taxon>unclassified sequences</taxon>
        <taxon>metagenomes</taxon>
        <taxon>ecological metagenomes</taxon>
    </lineage>
</organism>
<dbReference type="PANTHER" id="PTHR11728">
    <property type="entry name" value="GLYCEROL-3-PHOSPHATE DEHYDROGENASE"/>
    <property type="match status" value="1"/>
</dbReference>
<dbReference type="GO" id="GO:0046168">
    <property type="term" value="P:glycerol-3-phosphate catabolic process"/>
    <property type="evidence" value="ECO:0007669"/>
    <property type="project" value="InterPro"/>
</dbReference>
<dbReference type="InterPro" id="IPR006109">
    <property type="entry name" value="G3P_DH_NAD-dep_C"/>
</dbReference>
<dbReference type="InterPro" id="IPR008927">
    <property type="entry name" value="6-PGluconate_DH-like_C_sf"/>
</dbReference>
<evidence type="ECO:0000259" key="3">
    <source>
        <dbReference type="Pfam" id="PF07479"/>
    </source>
</evidence>
<proteinExistence type="predicted"/>
<dbReference type="SUPFAM" id="SSF51735">
    <property type="entry name" value="NAD(P)-binding Rossmann-fold domains"/>
    <property type="match status" value="1"/>
</dbReference>
<dbReference type="Pfam" id="PF01210">
    <property type="entry name" value="NAD_Gly3P_dh_N"/>
    <property type="match status" value="1"/>
</dbReference>
<dbReference type="Pfam" id="PF07479">
    <property type="entry name" value="NAD_Gly3P_dh_C"/>
    <property type="match status" value="1"/>
</dbReference>
<dbReference type="SUPFAM" id="SSF48179">
    <property type="entry name" value="6-phosphogluconate dehydrogenase C-terminal domain-like"/>
    <property type="match status" value="1"/>
</dbReference>
<accession>A0A1J5U643</accession>
<dbReference type="EC" id="1.1.1.94" evidence="4"/>
<feature type="domain" description="Glycerol-3-phosphate dehydrogenase NAD-dependent C-terminal" evidence="3">
    <location>
        <begin position="156"/>
        <end position="287"/>
    </location>
</feature>
<dbReference type="GO" id="GO:0047952">
    <property type="term" value="F:glycerol-3-phosphate dehydrogenase [NAD(P)+] activity"/>
    <property type="evidence" value="ECO:0007669"/>
    <property type="project" value="UniProtKB-EC"/>
</dbReference>
<dbReference type="EMBL" id="MLJW01000001">
    <property type="protein sequence ID" value="OIR19742.1"/>
    <property type="molecule type" value="Genomic_DNA"/>
</dbReference>
<dbReference type="Gene3D" id="3.40.50.720">
    <property type="entry name" value="NAD(P)-binding Rossmann-like Domain"/>
    <property type="match status" value="1"/>
</dbReference>
<keyword evidence="1 4" id="KW-0560">Oxidoreductase</keyword>